<protein>
    <submittedName>
        <fullName evidence="1">Uncharacterized protein</fullName>
    </submittedName>
</protein>
<sequence>MDRPIEEEDAVEEEAPDWRMLLKYTKSLGAQSTTASHQEPFIPRRGEKDFEPTEAQAPTQLKALQESRQALFTALSAGIRGHSSRDHVRCIFTGRPNHQGVVPPLSYVQGTAKGVLFSSIGRWSKEKKRLELNPEELLYLVERGTVECWSDPASAHNGSTPLSVQQAWTQIIGTHQLSLDRYQVYAYLKRLGYIVLRKEDVDSVWLSSSSSSQIKAKPATGSSFIVNFLSLIHNPLFTFKNWFVKSISRLFIGNSDLGIGKRISTLALLNHSLIHDRSWTTYESVFNSLSLTPSGPKIDLPNSTHPPTRTSSSPCPSKKESDYKVFYYVYKPNHKFPKSNPPRPDFQVCVIDSEQMCIPDIGSMIGLLDTVQGPNAPLYPPPPPPPTLRTPATTTTPNMSNEKNKNSTSKNPITTRPVTTTSCIPLHQKIINLVSFGFFGRTHSPQSTPRKPRLNVFAKLKNGHRNVLLAVNDNGIISFLKFIESDFAGTPLVGSQSSI</sequence>
<name>A0ACC0EPV3_9BASI</name>
<dbReference type="Proteomes" id="UP001060170">
    <property type="component" value="Chromosome 4"/>
</dbReference>
<organism evidence="1 2">
    <name type="scientific">Puccinia striiformis f. sp. tritici</name>
    <dbReference type="NCBI Taxonomy" id="168172"/>
    <lineage>
        <taxon>Eukaryota</taxon>
        <taxon>Fungi</taxon>
        <taxon>Dikarya</taxon>
        <taxon>Basidiomycota</taxon>
        <taxon>Pucciniomycotina</taxon>
        <taxon>Pucciniomycetes</taxon>
        <taxon>Pucciniales</taxon>
        <taxon>Pucciniaceae</taxon>
        <taxon>Puccinia</taxon>
    </lineage>
</organism>
<comment type="caution">
    <text evidence="1">The sequence shown here is derived from an EMBL/GenBank/DDBJ whole genome shotgun (WGS) entry which is preliminary data.</text>
</comment>
<gene>
    <name evidence="1" type="ORF">MJO28_004536</name>
</gene>
<reference evidence="2" key="1">
    <citation type="journal article" date="2018" name="BMC Genomics">
        <title>Genomic insights into host adaptation between the wheat stripe rust pathogen (Puccinia striiformis f. sp. tritici) and the barley stripe rust pathogen (Puccinia striiformis f. sp. hordei).</title>
        <authorList>
            <person name="Xia C."/>
            <person name="Wang M."/>
            <person name="Yin C."/>
            <person name="Cornejo O.E."/>
            <person name="Hulbert S.H."/>
            <person name="Chen X."/>
        </authorList>
    </citation>
    <scope>NUCLEOTIDE SEQUENCE [LARGE SCALE GENOMIC DNA]</scope>
    <source>
        <strain evidence="2">93-210</strain>
    </source>
</reference>
<evidence type="ECO:0000313" key="1">
    <source>
        <dbReference type="EMBL" id="KAI7957441.1"/>
    </source>
</evidence>
<proteinExistence type="predicted"/>
<evidence type="ECO:0000313" key="2">
    <source>
        <dbReference type="Proteomes" id="UP001060170"/>
    </source>
</evidence>
<dbReference type="EMBL" id="CM045868">
    <property type="protein sequence ID" value="KAI7957441.1"/>
    <property type="molecule type" value="Genomic_DNA"/>
</dbReference>
<reference evidence="2" key="2">
    <citation type="journal article" date="2018" name="Mol. Plant Microbe Interact.">
        <title>Genome sequence resources for the wheat stripe rust pathogen (Puccinia striiformis f. sp. tritici) and the barley stripe rust pathogen (Puccinia striiformis f. sp. hordei).</title>
        <authorList>
            <person name="Xia C."/>
            <person name="Wang M."/>
            <person name="Yin C."/>
            <person name="Cornejo O.E."/>
            <person name="Hulbert S.H."/>
            <person name="Chen X."/>
        </authorList>
    </citation>
    <scope>NUCLEOTIDE SEQUENCE [LARGE SCALE GENOMIC DNA]</scope>
    <source>
        <strain evidence="2">93-210</strain>
    </source>
</reference>
<accession>A0ACC0EPV3</accession>
<keyword evidence="2" id="KW-1185">Reference proteome</keyword>
<reference evidence="1 2" key="3">
    <citation type="journal article" date="2022" name="Microbiol. Spectr.">
        <title>Folding features and dynamics of 3D genome architecture in plant fungal pathogens.</title>
        <authorList>
            <person name="Xia C."/>
        </authorList>
    </citation>
    <scope>NUCLEOTIDE SEQUENCE [LARGE SCALE GENOMIC DNA]</scope>
    <source>
        <strain evidence="1 2">93-210</strain>
    </source>
</reference>